<feature type="transmembrane region" description="Helical" evidence="6">
    <location>
        <begin position="123"/>
        <end position="146"/>
    </location>
</feature>
<keyword evidence="8" id="KW-1185">Reference proteome</keyword>
<dbReference type="GO" id="GO:0005886">
    <property type="term" value="C:plasma membrane"/>
    <property type="evidence" value="ECO:0007669"/>
    <property type="project" value="UniProtKB-SubCell"/>
</dbReference>
<keyword evidence="3 6" id="KW-0812">Transmembrane</keyword>
<feature type="transmembrane region" description="Helical" evidence="6">
    <location>
        <begin position="297"/>
        <end position="315"/>
    </location>
</feature>
<accession>A0A9E7DKJ8</accession>
<dbReference type="PIRSF" id="PIRSF038958">
    <property type="entry name" value="PG_synth_SpoVB"/>
    <property type="match status" value="1"/>
</dbReference>
<dbReference type="EMBL" id="CP096649">
    <property type="protein sequence ID" value="UQK59551.1"/>
    <property type="molecule type" value="Genomic_DNA"/>
</dbReference>
<feature type="transmembrane region" description="Helical" evidence="6">
    <location>
        <begin position="12"/>
        <end position="32"/>
    </location>
</feature>
<evidence type="ECO:0000256" key="4">
    <source>
        <dbReference type="ARBA" id="ARBA00022989"/>
    </source>
</evidence>
<dbReference type="Proteomes" id="UP000831151">
    <property type="component" value="Chromosome"/>
</dbReference>
<feature type="transmembrane region" description="Helical" evidence="6">
    <location>
        <begin position="486"/>
        <end position="511"/>
    </location>
</feature>
<dbReference type="InterPro" id="IPR024923">
    <property type="entry name" value="PG_synth_SpoVB"/>
</dbReference>
<dbReference type="PANTHER" id="PTHR30250:SF21">
    <property type="entry name" value="LIPID II FLIPPASE MURJ"/>
    <property type="match status" value="1"/>
</dbReference>
<evidence type="ECO:0000256" key="1">
    <source>
        <dbReference type="ARBA" id="ARBA00004651"/>
    </source>
</evidence>
<proteinExistence type="predicted"/>
<gene>
    <name evidence="7" type="ORF">M1R53_02590</name>
</gene>
<evidence type="ECO:0000313" key="7">
    <source>
        <dbReference type="EMBL" id="UQK59551.1"/>
    </source>
</evidence>
<evidence type="ECO:0000256" key="2">
    <source>
        <dbReference type="ARBA" id="ARBA00022475"/>
    </source>
</evidence>
<feature type="transmembrane region" description="Helical" evidence="6">
    <location>
        <begin position="234"/>
        <end position="255"/>
    </location>
</feature>
<name>A0A9E7DKJ8_9FIRM</name>
<dbReference type="RefSeq" id="WP_249242967.1">
    <property type="nucleotide sequence ID" value="NZ_CP096649.1"/>
</dbReference>
<dbReference type="InterPro" id="IPR002797">
    <property type="entry name" value="Polysacc_synth"/>
</dbReference>
<evidence type="ECO:0000256" key="5">
    <source>
        <dbReference type="ARBA" id="ARBA00023136"/>
    </source>
</evidence>
<feature type="transmembrane region" description="Helical" evidence="6">
    <location>
        <begin position="335"/>
        <end position="358"/>
    </location>
</feature>
<evidence type="ECO:0000256" key="3">
    <source>
        <dbReference type="ARBA" id="ARBA00022692"/>
    </source>
</evidence>
<dbReference type="KEGG" id="fms:M1R53_02590"/>
<feature type="transmembrane region" description="Helical" evidence="6">
    <location>
        <begin position="458"/>
        <end position="480"/>
    </location>
</feature>
<keyword evidence="5 6" id="KW-0472">Membrane</keyword>
<evidence type="ECO:0000313" key="8">
    <source>
        <dbReference type="Proteomes" id="UP000831151"/>
    </source>
</evidence>
<dbReference type="InterPro" id="IPR050833">
    <property type="entry name" value="Poly_Biosynth_Transport"/>
</dbReference>
<feature type="transmembrane region" description="Helical" evidence="6">
    <location>
        <begin position="52"/>
        <end position="73"/>
    </location>
</feature>
<protein>
    <submittedName>
        <fullName evidence="7">Polysaccharide biosynthesis protein</fullName>
    </submittedName>
</protein>
<feature type="transmembrane region" description="Helical" evidence="6">
    <location>
        <begin position="94"/>
        <end position="117"/>
    </location>
</feature>
<dbReference type="Pfam" id="PF01943">
    <property type="entry name" value="Polysacc_synt"/>
    <property type="match status" value="1"/>
</dbReference>
<organism evidence="7 8">
    <name type="scientific">Fenollaria massiliensis</name>
    <dbReference type="NCBI Taxonomy" id="938288"/>
    <lineage>
        <taxon>Bacteria</taxon>
        <taxon>Bacillati</taxon>
        <taxon>Bacillota</taxon>
        <taxon>Clostridia</taxon>
        <taxon>Eubacteriales</taxon>
        <taxon>Fenollaria</taxon>
    </lineage>
</organism>
<feature type="transmembrane region" description="Helical" evidence="6">
    <location>
        <begin position="403"/>
        <end position="423"/>
    </location>
</feature>
<feature type="transmembrane region" description="Helical" evidence="6">
    <location>
        <begin position="370"/>
        <end position="391"/>
    </location>
</feature>
<dbReference type="CDD" id="cd13124">
    <property type="entry name" value="MATE_SpoVB_like"/>
    <property type="match status" value="1"/>
</dbReference>
<sequence length="522" mass="57481">MEKKKTNKFFKNTFILVIAGILVKIIGAVYRIPITNIIMDTGIGYYQAAYPVYQILLTISTAGLPIAVAKLVSENYALGRIKAAHKVFRESTKLMFILGIASALFVYVFSHQIVGFLQNENSWYSLVALIPALVFAPLMSSFRGFYQGKDNMVPTAISQVIEQLFKLIFGLILTKYALSMYGVAVAAGAAQSGGSIGAFFGFLFLLIVFLFNFKSYKAEEKLDESGFIYADKEVIRNILSIAVPITIGASINPLMDFIDTKLVFMRLTDIGYTMSQANDMFGWLKGMATTLINMPQAISIALSMSIVPLVSAYMVKKDNEKMHQTIFTGLKFTCLFAFPCALGFIALSKPIISLIYYNNSPEAINGTAELLSILSISLIFLCLIQILTAILQAVGKPEKPVKNLVIGSIVKIILTYILTGITFFNVKGAAISTNAAFLVAMILNYIDLEKILDKKYNLLFYTLKVLAVSIFMAISVKVAYELLSMRFSLLISTSLSISLGIIVYGGLALLLKLVKIEDFISK</sequence>
<feature type="transmembrane region" description="Helical" evidence="6">
    <location>
        <begin position="167"/>
        <end position="190"/>
    </location>
</feature>
<dbReference type="AlphaFoldDB" id="A0A9E7DKJ8"/>
<feature type="transmembrane region" description="Helical" evidence="6">
    <location>
        <begin position="429"/>
        <end position="446"/>
    </location>
</feature>
<feature type="transmembrane region" description="Helical" evidence="6">
    <location>
        <begin position="196"/>
        <end position="213"/>
    </location>
</feature>
<keyword evidence="2" id="KW-1003">Cell membrane</keyword>
<keyword evidence="4 6" id="KW-1133">Transmembrane helix</keyword>
<reference evidence="7" key="1">
    <citation type="submission" date="2022-04" db="EMBL/GenBank/DDBJ databases">
        <title>Complete genome sequences of Ezakiella coagulans and Fenollaria massiliensis.</title>
        <authorList>
            <person name="France M.T."/>
            <person name="Clifford J."/>
            <person name="Narina S."/>
            <person name="Rutt L."/>
            <person name="Ravel J."/>
        </authorList>
    </citation>
    <scope>NUCLEOTIDE SEQUENCE</scope>
    <source>
        <strain evidence="7">C0061C2</strain>
    </source>
</reference>
<comment type="subcellular location">
    <subcellularLocation>
        <location evidence="1">Cell membrane</location>
        <topology evidence="1">Multi-pass membrane protein</topology>
    </subcellularLocation>
</comment>
<evidence type="ECO:0000256" key="6">
    <source>
        <dbReference type="SAM" id="Phobius"/>
    </source>
</evidence>
<dbReference type="PANTHER" id="PTHR30250">
    <property type="entry name" value="PST FAMILY PREDICTED COLANIC ACID TRANSPORTER"/>
    <property type="match status" value="1"/>
</dbReference>